<dbReference type="PANTHER" id="PTHR39441:SF1">
    <property type="entry name" value="DUF2252 DOMAIN-CONTAINING PROTEIN"/>
    <property type="match status" value="1"/>
</dbReference>
<dbReference type="PANTHER" id="PTHR39441">
    <property type="entry name" value="DUF2252 DOMAIN-CONTAINING PROTEIN"/>
    <property type="match status" value="1"/>
</dbReference>
<evidence type="ECO:0000313" key="3">
    <source>
        <dbReference type="Proteomes" id="UP001062443"/>
    </source>
</evidence>
<evidence type="ECO:0008006" key="4">
    <source>
        <dbReference type="Google" id="ProtNLM"/>
    </source>
</evidence>
<dbReference type="RefSeq" id="WP_068171791.1">
    <property type="nucleotide sequence ID" value="NZ_BAQB01000040.1"/>
</dbReference>
<reference evidence="2" key="1">
    <citation type="submission" date="2013-04" db="EMBL/GenBank/DDBJ databases">
        <title>The genome sequencing project of 58 acetic acid bacteria.</title>
        <authorList>
            <person name="Okamoto-Kainuma A."/>
            <person name="Ishikawa M."/>
            <person name="Umino S."/>
            <person name="Koizumi Y."/>
            <person name="Shiwa Y."/>
            <person name="Yoshikawa H."/>
            <person name="Matsutani M."/>
            <person name="Matsushita K."/>
        </authorList>
    </citation>
    <scope>NUCLEOTIDE SEQUENCE</scope>
    <source>
        <strain evidence="2">NBRC 106556</strain>
    </source>
</reference>
<protein>
    <recommendedName>
        <fullName evidence="4">DUF2252 domain-containing protein</fullName>
    </recommendedName>
</protein>
<evidence type="ECO:0000313" key="2">
    <source>
        <dbReference type="EMBL" id="GBR48559.1"/>
    </source>
</evidence>
<proteinExistence type="predicted"/>
<comment type="caution">
    <text evidence="2">The sequence shown here is derived from an EMBL/GenBank/DDBJ whole genome shotgun (WGS) entry which is preliminary data.</text>
</comment>
<dbReference type="EMBL" id="BAQB01000040">
    <property type="protein sequence ID" value="GBR48559.1"/>
    <property type="molecule type" value="Genomic_DNA"/>
</dbReference>
<gene>
    <name evidence="2" type="ORF">AA106556_1828</name>
</gene>
<feature type="region of interest" description="Disordered" evidence="1">
    <location>
        <begin position="1"/>
        <end position="44"/>
    </location>
</feature>
<sequence length="478" mass="52010">MSEQPPVKDATSSIKTRTESHNRGVNLRKRLPRSAQAEWRAPEGRRSAVEILAEQGENRIAELVPVRYERMRVSPFTFLRGAAAVMAADLANTPSAGPRVQSCGDCHLANFGTYASPEGVPVFDINDFDETLEAPFEWDVKRLGASLILAGEDGGLSPKASRALAENMTLSYAQHMTRLADKSPLEIWADRIDFRDAIADFDDKKVRARAEKLLSQRLSAAKGYFGLILGDESAPKLKEKPPLVMRIPGREDIIRKAFDRYLKSQPPERAILLRRYALKDVMFKVVGVGSVGTFCAIGLFATPDGEYLLLQIKEAQTSVLAPFAGASPFKNQGERVVTGQRVMQAVTDVFLGWTHTKADPTTDAPDLTGSGRQFYVRRLKDGRLADIGADVAQEGLADYAKLCGRTLARAHARSGDVSQIAGYLGKGKAFADAITTFSEAYAAQTHADWELFTAALDSGALKGPSTDSTGTDDKPASE</sequence>
<accession>A0ABQ0QKZ0</accession>
<evidence type="ECO:0000256" key="1">
    <source>
        <dbReference type="SAM" id="MobiDB-lite"/>
    </source>
</evidence>
<dbReference type="Proteomes" id="UP001062443">
    <property type="component" value="Unassembled WGS sequence"/>
</dbReference>
<dbReference type="Pfam" id="PF10009">
    <property type="entry name" value="DUF2252"/>
    <property type="match status" value="1"/>
</dbReference>
<organism evidence="2 3">
    <name type="scientific">Neokomagataea tanensis NBRC 106556</name>
    <dbReference type="NCBI Taxonomy" id="1223519"/>
    <lineage>
        <taxon>Bacteria</taxon>
        <taxon>Pseudomonadati</taxon>
        <taxon>Pseudomonadota</taxon>
        <taxon>Alphaproteobacteria</taxon>
        <taxon>Acetobacterales</taxon>
        <taxon>Acetobacteraceae</taxon>
        <taxon>Neokomagataea</taxon>
    </lineage>
</organism>
<name>A0ABQ0QKZ0_9PROT</name>
<keyword evidence="3" id="KW-1185">Reference proteome</keyword>
<dbReference type="InterPro" id="IPR018721">
    <property type="entry name" value="DUF2252"/>
</dbReference>